<keyword evidence="1" id="KW-0812">Transmembrane</keyword>
<gene>
    <name evidence="2" type="ORF">EV380_2390</name>
</gene>
<evidence type="ECO:0000256" key="1">
    <source>
        <dbReference type="SAM" id="Phobius"/>
    </source>
</evidence>
<dbReference type="AlphaFoldDB" id="A0A4V2GA46"/>
<evidence type="ECO:0000313" key="2">
    <source>
        <dbReference type="EMBL" id="RZU62786.1"/>
    </source>
</evidence>
<accession>A0A4V2GA46</accession>
<name>A0A4V2GA46_9MICC</name>
<reference evidence="2 3" key="1">
    <citation type="submission" date="2019-02" db="EMBL/GenBank/DDBJ databases">
        <title>Sequencing the genomes of 1000 actinobacteria strains.</title>
        <authorList>
            <person name="Klenk H.-P."/>
        </authorList>
    </citation>
    <scope>NUCLEOTIDE SEQUENCE [LARGE SCALE GENOMIC DNA]</scope>
    <source>
        <strain evidence="2 3">DSM 17364</strain>
    </source>
</reference>
<dbReference type="Pfam" id="PF04306">
    <property type="entry name" value="DUF456"/>
    <property type="match status" value="1"/>
</dbReference>
<dbReference type="PANTHER" id="PTHR39165:SF1">
    <property type="entry name" value="DUF456 DOMAIN-CONTAINING PROTEIN"/>
    <property type="match status" value="1"/>
</dbReference>
<dbReference type="EMBL" id="SHLA01000001">
    <property type="protein sequence ID" value="RZU62786.1"/>
    <property type="molecule type" value="Genomic_DNA"/>
</dbReference>
<keyword evidence="1" id="KW-1133">Transmembrane helix</keyword>
<keyword evidence="3" id="KW-1185">Reference proteome</keyword>
<feature type="transmembrane region" description="Helical" evidence="1">
    <location>
        <begin position="6"/>
        <end position="27"/>
    </location>
</feature>
<keyword evidence="1" id="KW-0472">Membrane</keyword>
<dbReference type="Proteomes" id="UP000292685">
    <property type="component" value="Unassembled WGS sequence"/>
</dbReference>
<feature type="transmembrane region" description="Helical" evidence="1">
    <location>
        <begin position="85"/>
        <end position="115"/>
    </location>
</feature>
<dbReference type="InterPro" id="IPR007403">
    <property type="entry name" value="DUF456"/>
</dbReference>
<evidence type="ECO:0008006" key="4">
    <source>
        <dbReference type="Google" id="ProtNLM"/>
    </source>
</evidence>
<proteinExistence type="predicted"/>
<sequence length="166" mass="17187">MDITIIATIVAGLLLLVATLGTVYPILPGSWLALGTLLAWAWILGSTASWTMGAIAMVFVAVGWSASAVLTGRNLKQQQIPHGSILVALVAAVVGMFVIPVVGLFVGFGAGLLGAEMLRRKDFKAALRSSASALKATGIGILIEFGCAALATSLWVIGVIWHFVAN</sequence>
<dbReference type="RefSeq" id="WP_130451311.1">
    <property type="nucleotide sequence ID" value="NZ_SHLA01000001.1"/>
</dbReference>
<evidence type="ECO:0000313" key="3">
    <source>
        <dbReference type="Proteomes" id="UP000292685"/>
    </source>
</evidence>
<protein>
    <recommendedName>
        <fullName evidence="4">DUF456 domain-containing protein</fullName>
    </recommendedName>
</protein>
<organism evidence="2 3">
    <name type="scientific">Zhihengliuella halotolerans</name>
    <dbReference type="NCBI Taxonomy" id="370736"/>
    <lineage>
        <taxon>Bacteria</taxon>
        <taxon>Bacillati</taxon>
        <taxon>Actinomycetota</taxon>
        <taxon>Actinomycetes</taxon>
        <taxon>Micrococcales</taxon>
        <taxon>Micrococcaceae</taxon>
        <taxon>Zhihengliuella</taxon>
    </lineage>
</organism>
<feature type="transmembrane region" description="Helical" evidence="1">
    <location>
        <begin position="39"/>
        <end position="65"/>
    </location>
</feature>
<feature type="transmembrane region" description="Helical" evidence="1">
    <location>
        <begin position="136"/>
        <end position="164"/>
    </location>
</feature>
<dbReference type="PANTHER" id="PTHR39165">
    <property type="entry name" value="IG HYPOTHETICAL 17883"/>
    <property type="match status" value="1"/>
</dbReference>
<dbReference type="OrthoDB" id="3733714at2"/>
<comment type="caution">
    <text evidence="2">The sequence shown here is derived from an EMBL/GenBank/DDBJ whole genome shotgun (WGS) entry which is preliminary data.</text>
</comment>